<dbReference type="EMBL" id="MEUJ01000002">
    <property type="protein sequence ID" value="OGC40966.1"/>
    <property type="molecule type" value="Genomic_DNA"/>
</dbReference>
<keyword evidence="3 6" id="KW-0949">S-adenosyl-L-methionine</keyword>
<dbReference type="GO" id="GO:0036221">
    <property type="term" value="F:UTP diphosphatase activity"/>
    <property type="evidence" value="ECO:0007669"/>
    <property type="project" value="RHEA"/>
</dbReference>
<dbReference type="SUPFAM" id="SSF50249">
    <property type="entry name" value="Nucleic acid-binding proteins"/>
    <property type="match status" value="1"/>
</dbReference>
<protein>
    <recommendedName>
        <fullName evidence="5">dTTP/UTP pyrophosphatase</fullName>
        <shortName evidence="5">dTTPase/UTPase</shortName>
        <ecNumber evidence="5">3.6.1.9</ecNumber>
    </recommendedName>
    <alternativeName>
        <fullName evidence="5">Nucleoside triphosphate pyrophosphatase</fullName>
    </alternativeName>
    <alternativeName>
        <fullName evidence="5">Nucleotide pyrophosphatase</fullName>
        <shortName evidence="5">Nucleotide PPase</shortName>
    </alternativeName>
</protein>
<comment type="subcellular location">
    <subcellularLocation>
        <location evidence="5">Cytoplasm</location>
    </subcellularLocation>
</comment>
<dbReference type="GO" id="GO:0008173">
    <property type="term" value="F:RNA methyltransferase activity"/>
    <property type="evidence" value="ECO:0007669"/>
    <property type="project" value="InterPro"/>
</dbReference>
<dbReference type="GO" id="GO:0036218">
    <property type="term" value="F:dTTP diphosphatase activity"/>
    <property type="evidence" value="ECO:0007669"/>
    <property type="project" value="RHEA"/>
</dbReference>
<comment type="caution">
    <text evidence="8">The sequence shown here is derived from an EMBL/GenBank/DDBJ whole genome shotgun (WGS) entry which is preliminary data.</text>
</comment>
<dbReference type="PROSITE" id="PS01231">
    <property type="entry name" value="TRMA_2"/>
    <property type="match status" value="1"/>
</dbReference>
<dbReference type="InterPro" id="IPR003697">
    <property type="entry name" value="Maf-like"/>
</dbReference>
<dbReference type="GO" id="GO:0032259">
    <property type="term" value="P:methylation"/>
    <property type="evidence" value="ECO:0007669"/>
    <property type="project" value="UniProtKB-KW"/>
</dbReference>
<feature type="active site" description="Nucleophile" evidence="6">
    <location>
        <position position="581"/>
    </location>
</feature>
<dbReference type="SUPFAM" id="SSF52972">
    <property type="entry name" value="ITPase-like"/>
    <property type="match status" value="1"/>
</dbReference>
<keyword evidence="5" id="KW-0963">Cytoplasm</keyword>
<dbReference type="PROSITE" id="PS01230">
    <property type="entry name" value="TRMA_1"/>
    <property type="match status" value="1"/>
</dbReference>
<name>A0A1F4U7N4_UNCSA</name>
<feature type="active site" description="Proton acceptor" evidence="5">
    <location>
        <position position="68"/>
    </location>
</feature>
<dbReference type="InterPro" id="IPR010280">
    <property type="entry name" value="U5_MeTrfase_fam"/>
</dbReference>
<dbReference type="GO" id="GO:0006396">
    <property type="term" value="P:RNA processing"/>
    <property type="evidence" value="ECO:0007669"/>
    <property type="project" value="InterPro"/>
</dbReference>
<dbReference type="NCBIfam" id="TIGR00172">
    <property type="entry name" value="maf"/>
    <property type="match status" value="1"/>
</dbReference>
<evidence type="ECO:0000256" key="1">
    <source>
        <dbReference type="ARBA" id="ARBA00022603"/>
    </source>
</evidence>
<feature type="binding site" evidence="6">
    <location>
        <position position="554"/>
    </location>
    <ligand>
        <name>S-adenosyl-L-methionine</name>
        <dbReference type="ChEBI" id="CHEBI:59789"/>
    </ligand>
</feature>
<dbReference type="Pfam" id="PF05958">
    <property type="entry name" value="tRNA_U5-meth_tr"/>
    <property type="match status" value="1"/>
</dbReference>
<feature type="site" description="Important for substrate specificity" evidence="5">
    <location>
        <position position="153"/>
    </location>
</feature>
<feature type="binding site" evidence="6">
    <location>
        <position position="509"/>
    </location>
    <ligand>
        <name>S-adenosyl-L-methionine</name>
        <dbReference type="ChEBI" id="CHEBI:59789"/>
    </ligand>
</feature>
<feature type="binding site" evidence="6">
    <location>
        <position position="459"/>
    </location>
    <ligand>
        <name>S-adenosyl-L-methionine</name>
        <dbReference type="ChEBI" id="CHEBI:59789"/>
    </ligand>
</feature>
<organism evidence="8 9">
    <name type="scientific">candidate division WOR-1 bacterium RIFOXYC2_FULL_46_14</name>
    <dbReference type="NCBI Taxonomy" id="1802587"/>
    <lineage>
        <taxon>Bacteria</taxon>
        <taxon>Bacillati</taxon>
        <taxon>Saganbacteria</taxon>
    </lineage>
</organism>
<dbReference type="NCBIfam" id="TIGR00479">
    <property type="entry name" value="rumA"/>
    <property type="match status" value="1"/>
</dbReference>
<dbReference type="InterPro" id="IPR030390">
    <property type="entry name" value="MeTrfase_TrmA_AS"/>
</dbReference>
<dbReference type="EC" id="3.6.1.9" evidence="5"/>
<dbReference type="HAMAP" id="MF_00528">
    <property type="entry name" value="Maf"/>
    <property type="match status" value="1"/>
</dbReference>
<accession>A0A1F4U7N4</accession>
<dbReference type="CDD" id="cd02440">
    <property type="entry name" value="AdoMet_MTases"/>
    <property type="match status" value="1"/>
</dbReference>
<proteinExistence type="inferred from homology"/>
<dbReference type="InterPro" id="IPR029063">
    <property type="entry name" value="SAM-dependent_MTases_sf"/>
</dbReference>
<dbReference type="AlphaFoldDB" id="A0A1F4U7N4"/>
<comment type="caution">
    <text evidence="5">Lacks conserved residue(s) required for the propagation of feature annotation.</text>
</comment>
<comment type="catalytic activity">
    <reaction evidence="5">
        <text>UTP + H2O = UMP + diphosphate + H(+)</text>
        <dbReference type="Rhea" id="RHEA:29395"/>
        <dbReference type="ChEBI" id="CHEBI:15377"/>
        <dbReference type="ChEBI" id="CHEBI:15378"/>
        <dbReference type="ChEBI" id="CHEBI:33019"/>
        <dbReference type="ChEBI" id="CHEBI:46398"/>
        <dbReference type="ChEBI" id="CHEBI:57865"/>
        <dbReference type="EC" id="3.6.1.9"/>
    </reaction>
</comment>
<reference evidence="8 9" key="1">
    <citation type="journal article" date="2016" name="Nat. Commun.">
        <title>Thousands of microbial genomes shed light on interconnected biogeochemical processes in an aquifer system.</title>
        <authorList>
            <person name="Anantharaman K."/>
            <person name="Brown C.T."/>
            <person name="Hug L.A."/>
            <person name="Sharon I."/>
            <person name="Castelle C.J."/>
            <person name="Probst A.J."/>
            <person name="Thomas B.C."/>
            <person name="Singh A."/>
            <person name="Wilkins M.J."/>
            <person name="Karaoz U."/>
            <person name="Brodie E.L."/>
            <person name="Williams K.H."/>
            <person name="Hubbard S.S."/>
            <person name="Banfield J.F."/>
        </authorList>
    </citation>
    <scope>NUCLEOTIDE SEQUENCE [LARGE SCALE GENOMIC DNA]</scope>
</reference>
<sequence length="626" mass="69916">MRFVLASQSPRRKELLKKAVPEFTVLESGVDEAAITKRDPVEFAVEAAILKAKAIGDKDPEATVLGADTVVAIDRKILGKPKDEADARKTLALLSGTKHKVITGIALYKKDEDKLLTDYELTYVKFKKLSEKDIDEYLATGGHADKAGSYAIQETGDKFVEKIDGDYDNVVGLPVARLKKLLKRFNAEEIAVEIQDIALPDNLGVAKYEGETLFIPNAVWGDKVSVRLGQKHRGVQYAEITKITEESSFRDTPPCPHFGICGGCVFQNLKYEKQLELKKKNLDHNLRTIGKTTLSFDLMVYGSPSKYHYRNKMEFAFGEEEGKIILGLRKRGTHQTAAIGQCEIFSPLVSKIFPIILDFVARHHLDMRFLRHLVVREGKRTGELMLILVTRNGKLPDPGHLIATLVDQIPQLKSFYWVKNDQLADVVAYEEVKHLYGEKFITDLIGPKRYYIYPQTFFQPNTLGAEILYGKVAEFAELTGKQRILGLYCGAGSIEVFLADHSKRAIGIDLSEFNIETAKENAKLNNLDNCIFHAGEVEKLLRDGKFDADVVVVDPPRSGLSGKAIKLILGLNVPKLIYVSCNPATFARDLAVLQEGKYSIKDLAAIDMFPQTTHLESIALLTLPQY</sequence>
<dbReference type="PANTHER" id="PTHR11061">
    <property type="entry name" value="RNA M5U METHYLTRANSFERASE"/>
    <property type="match status" value="1"/>
</dbReference>
<keyword evidence="5" id="KW-0546">Nucleotide metabolism</keyword>
<dbReference type="InterPro" id="IPR029001">
    <property type="entry name" value="ITPase-like_fam"/>
</dbReference>
<feature type="site" description="Important for substrate specificity" evidence="5">
    <location>
        <position position="11"/>
    </location>
</feature>
<dbReference type="Gene3D" id="3.90.950.10">
    <property type="match status" value="1"/>
</dbReference>
<evidence type="ECO:0000256" key="2">
    <source>
        <dbReference type="ARBA" id="ARBA00022679"/>
    </source>
</evidence>
<feature type="binding site" evidence="6">
    <location>
        <position position="488"/>
    </location>
    <ligand>
        <name>S-adenosyl-L-methionine</name>
        <dbReference type="ChEBI" id="CHEBI:59789"/>
    </ligand>
</feature>
<dbReference type="Pfam" id="PF02545">
    <property type="entry name" value="Maf"/>
    <property type="match status" value="1"/>
</dbReference>
<gene>
    <name evidence="8" type="ORF">A2438_01610</name>
</gene>
<evidence type="ECO:0000256" key="4">
    <source>
        <dbReference type="ARBA" id="ARBA00022801"/>
    </source>
</evidence>
<evidence type="ECO:0000256" key="6">
    <source>
        <dbReference type="PROSITE-ProRule" id="PRU01024"/>
    </source>
</evidence>
<evidence type="ECO:0000256" key="3">
    <source>
        <dbReference type="ARBA" id="ARBA00022691"/>
    </source>
</evidence>
<comment type="function">
    <text evidence="5">Nucleoside triphosphate pyrophosphatase that hydrolyzes dTTP and UTP. May have a dual role in cell division arrest and in preventing the incorporation of modified nucleotides into cellular nucleic acids.</text>
</comment>
<evidence type="ECO:0000313" key="9">
    <source>
        <dbReference type="Proteomes" id="UP000179242"/>
    </source>
</evidence>
<dbReference type="PROSITE" id="PS51687">
    <property type="entry name" value="SAM_MT_RNA_M5U"/>
    <property type="match status" value="1"/>
</dbReference>
<feature type="site" description="Important for substrate specificity" evidence="5">
    <location>
        <position position="69"/>
    </location>
</feature>
<dbReference type="Gene3D" id="2.40.50.1070">
    <property type="match status" value="1"/>
</dbReference>
<keyword evidence="4 5" id="KW-0378">Hydrolase</keyword>
<dbReference type="InterPro" id="IPR030391">
    <property type="entry name" value="MeTrfase_TrmA_CS"/>
</dbReference>
<dbReference type="Gene3D" id="3.40.50.150">
    <property type="entry name" value="Vaccinia Virus protein VP39"/>
    <property type="match status" value="1"/>
</dbReference>
<dbReference type="GO" id="GO:0009451">
    <property type="term" value="P:RNA modification"/>
    <property type="evidence" value="ECO:0007669"/>
    <property type="project" value="UniProtKB-ARBA"/>
</dbReference>
<feature type="active site" evidence="7">
    <location>
        <position position="581"/>
    </location>
</feature>
<dbReference type="Gene3D" id="2.40.50.140">
    <property type="entry name" value="Nucleic acid-binding proteins"/>
    <property type="match status" value="1"/>
</dbReference>
<keyword evidence="2 6" id="KW-0808">Transferase</keyword>
<dbReference type="InterPro" id="IPR012340">
    <property type="entry name" value="NA-bd_OB-fold"/>
</dbReference>
<evidence type="ECO:0000256" key="5">
    <source>
        <dbReference type="HAMAP-Rule" id="MF_00528"/>
    </source>
</evidence>
<evidence type="ECO:0000256" key="7">
    <source>
        <dbReference type="PROSITE-ProRule" id="PRU10015"/>
    </source>
</evidence>
<comment type="similarity">
    <text evidence="5">Belongs to the Maf family. YhdE subfamily.</text>
</comment>
<dbReference type="GO" id="GO:0005737">
    <property type="term" value="C:cytoplasm"/>
    <property type="evidence" value="ECO:0007669"/>
    <property type="project" value="UniProtKB-SubCell"/>
</dbReference>
<dbReference type="GO" id="GO:0009117">
    <property type="term" value="P:nucleotide metabolic process"/>
    <property type="evidence" value="ECO:0007669"/>
    <property type="project" value="UniProtKB-KW"/>
</dbReference>
<keyword evidence="1 6" id="KW-0489">Methyltransferase</keyword>
<comment type="similarity">
    <text evidence="6">Belongs to the class I-like SAM-binding methyltransferase superfamily. RNA M5U methyltransferase family.</text>
</comment>
<dbReference type="CDD" id="cd00555">
    <property type="entry name" value="Maf"/>
    <property type="match status" value="1"/>
</dbReference>
<dbReference type="PANTHER" id="PTHR11061:SF30">
    <property type="entry name" value="TRNA (URACIL(54)-C(5))-METHYLTRANSFERASE"/>
    <property type="match status" value="1"/>
</dbReference>
<comment type="catalytic activity">
    <reaction evidence="5">
        <text>dTTP + H2O = dTMP + diphosphate + H(+)</text>
        <dbReference type="Rhea" id="RHEA:28534"/>
        <dbReference type="ChEBI" id="CHEBI:15377"/>
        <dbReference type="ChEBI" id="CHEBI:15378"/>
        <dbReference type="ChEBI" id="CHEBI:33019"/>
        <dbReference type="ChEBI" id="CHEBI:37568"/>
        <dbReference type="ChEBI" id="CHEBI:63528"/>
        <dbReference type="EC" id="3.6.1.9"/>
    </reaction>
</comment>
<dbReference type="SUPFAM" id="SSF53335">
    <property type="entry name" value="S-adenosyl-L-methionine-dependent methyltransferases"/>
    <property type="match status" value="1"/>
</dbReference>
<dbReference type="GO" id="GO:0008757">
    <property type="term" value="F:S-adenosylmethionine-dependent methyltransferase activity"/>
    <property type="evidence" value="ECO:0007669"/>
    <property type="project" value="UniProtKB-ARBA"/>
</dbReference>
<comment type="cofactor">
    <cofactor evidence="5">
        <name>a divalent metal cation</name>
        <dbReference type="ChEBI" id="CHEBI:60240"/>
    </cofactor>
</comment>
<dbReference type="Proteomes" id="UP000179242">
    <property type="component" value="Unassembled WGS sequence"/>
</dbReference>
<evidence type="ECO:0000313" key="8">
    <source>
        <dbReference type="EMBL" id="OGC40966.1"/>
    </source>
</evidence>